<evidence type="ECO:0000256" key="1">
    <source>
        <dbReference type="SAM" id="MobiDB-lite"/>
    </source>
</evidence>
<evidence type="ECO:0000313" key="2">
    <source>
        <dbReference type="EMBL" id="KAL2818286.1"/>
    </source>
</evidence>
<dbReference type="Proteomes" id="UP001610334">
    <property type="component" value="Unassembled WGS sequence"/>
</dbReference>
<feature type="compositionally biased region" description="Basic residues" evidence="1">
    <location>
        <begin position="183"/>
        <end position="192"/>
    </location>
</feature>
<dbReference type="EMBL" id="JBFXLT010000014">
    <property type="protein sequence ID" value="KAL2818286.1"/>
    <property type="molecule type" value="Genomic_DNA"/>
</dbReference>
<feature type="compositionally biased region" description="Low complexity" evidence="1">
    <location>
        <begin position="1"/>
        <end position="10"/>
    </location>
</feature>
<feature type="region of interest" description="Disordered" evidence="1">
    <location>
        <begin position="172"/>
        <end position="192"/>
    </location>
</feature>
<name>A0ABR4HS16_9EURO</name>
<gene>
    <name evidence="2" type="ORF">BJX63DRAFT_383885</name>
</gene>
<comment type="caution">
    <text evidence="2">The sequence shown here is derived from an EMBL/GenBank/DDBJ whole genome shotgun (WGS) entry which is preliminary data.</text>
</comment>
<proteinExistence type="predicted"/>
<protein>
    <submittedName>
        <fullName evidence="2">Uncharacterized protein</fullName>
    </submittedName>
</protein>
<reference evidence="2 3" key="1">
    <citation type="submission" date="2024-07" db="EMBL/GenBank/DDBJ databases">
        <title>Section-level genome sequencing and comparative genomics of Aspergillus sections Usti and Cavernicolus.</title>
        <authorList>
            <consortium name="Lawrence Berkeley National Laboratory"/>
            <person name="Nybo J.L."/>
            <person name="Vesth T.C."/>
            <person name="Theobald S."/>
            <person name="Frisvad J.C."/>
            <person name="Larsen T.O."/>
            <person name="Kjaerboelling I."/>
            <person name="Rothschild-Mancinelli K."/>
            <person name="Lyhne E.K."/>
            <person name="Kogle M.E."/>
            <person name="Barry K."/>
            <person name="Clum A."/>
            <person name="Na H."/>
            <person name="Ledsgaard L."/>
            <person name="Lin J."/>
            <person name="Lipzen A."/>
            <person name="Kuo A."/>
            <person name="Riley R."/>
            <person name="Mondo S."/>
            <person name="Labutti K."/>
            <person name="Haridas S."/>
            <person name="Pangalinan J."/>
            <person name="Salamov A.A."/>
            <person name="Simmons B.A."/>
            <person name="Magnuson J.K."/>
            <person name="Chen J."/>
            <person name="Drula E."/>
            <person name="Henrissat B."/>
            <person name="Wiebenga A."/>
            <person name="Lubbers R.J."/>
            <person name="Gomes A.C."/>
            <person name="Makela M.R."/>
            <person name="Stajich J."/>
            <person name="Grigoriev I.V."/>
            <person name="Mortensen U.H."/>
            <person name="De Vries R.P."/>
            <person name="Baker S.E."/>
            <person name="Andersen M.R."/>
        </authorList>
    </citation>
    <scope>NUCLEOTIDE SEQUENCE [LARGE SCALE GENOMIC DNA]</scope>
    <source>
        <strain evidence="2 3">CBS 588.65</strain>
    </source>
</reference>
<organism evidence="2 3">
    <name type="scientific">Aspergillus granulosus</name>
    <dbReference type="NCBI Taxonomy" id="176169"/>
    <lineage>
        <taxon>Eukaryota</taxon>
        <taxon>Fungi</taxon>
        <taxon>Dikarya</taxon>
        <taxon>Ascomycota</taxon>
        <taxon>Pezizomycotina</taxon>
        <taxon>Eurotiomycetes</taxon>
        <taxon>Eurotiomycetidae</taxon>
        <taxon>Eurotiales</taxon>
        <taxon>Aspergillaceae</taxon>
        <taxon>Aspergillus</taxon>
        <taxon>Aspergillus subgen. Nidulantes</taxon>
    </lineage>
</organism>
<accession>A0ABR4HS16</accession>
<sequence length="192" mass="20021">MRAARAAPARPARRRGPAVGRAKAALPESVSSALSLLLSSVELGELVTVAVSVSVEVESSSSVEVEVEEVELVVGLEGLGELVKPVEPIGESEGKRPVGITGWDVVVSSDESVSVSVGVSTAVSVSVAVSVGSRTDVLVVSVVSRPPSVVVVVWMENCDSVSLDIEMSILENVHPEQQQGPRRQGRGRRHAL</sequence>
<feature type="region of interest" description="Disordered" evidence="1">
    <location>
        <begin position="1"/>
        <end position="20"/>
    </location>
</feature>
<keyword evidence="3" id="KW-1185">Reference proteome</keyword>
<evidence type="ECO:0000313" key="3">
    <source>
        <dbReference type="Proteomes" id="UP001610334"/>
    </source>
</evidence>